<feature type="transmembrane region" description="Helical" evidence="6">
    <location>
        <begin position="155"/>
        <end position="178"/>
    </location>
</feature>
<accession>A0A1L0CSS1</accession>
<keyword evidence="2 6" id="KW-0812">Transmembrane</keyword>
<feature type="compositionally biased region" description="Basic and acidic residues" evidence="5">
    <location>
        <begin position="564"/>
        <end position="573"/>
    </location>
</feature>
<comment type="subcellular location">
    <subcellularLocation>
        <location evidence="1">Membrane</location>
        <topology evidence="1">Multi-pass membrane protein</topology>
    </subcellularLocation>
</comment>
<feature type="transmembrane region" description="Helical" evidence="6">
    <location>
        <begin position="306"/>
        <end position="325"/>
    </location>
</feature>
<sequence length="580" mass="66979">MEIRDKLQTTEINQGLGVPGLFSAFTHKMSLILQSIAVVIGVPSSVCGLINVLLITNLHRNHTRYRHSLLTITFSLDFFKCVFYTIYSILQLSHYNIYDQPVTYNVLGFLTHMMITSCDSMALFLTWHFAFLIFKPKFGMYSKDKHIFEGGLYKFRYYIYGFTIFYSLLTSALVFININTPIDLSSKDVTISKTKGLGKITHTSKLGGYKPYATIISLPASPYYYGLLFSWLFRYIVLLCIIGVFLAIYLNYANKSMKIRKRLKNLSKGNKDIENQIEVIRLEFTNMVVDEFDKSQLKFKKQLNTIFLYPLTYFLLWLVPLVENIEQKFHDRKHGPIIPITIIATICHPANCLFDICIFFIIEKPLNYSWANYQKNFIINNYLKPQNLPALSVQDKCFLLQGTRMGLLKWYHSKEVNDLIADGHLKATESTDINISFITKLLHMFYHILPLRKAVNLDEIFYEANKPVDSNQKEVVNANVRSINSKSIRSFNLESNSNIKDLPQDSWILNILNDAIVPNKNDEQFSKILNDVHLADSNIELESYISANDDMNDPDDVTTNNNMESEHQNKDIDINDFLNG</sequence>
<evidence type="ECO:0008006" key="11">
    <source>
        <dbReference type="Google" id="ProtNLM"/>
    </source>
</evidence>
<dbReference type="VEuPathDB" id="FungiDB:HGUI_00007"/>
<dbReference type="InterPro" id="IPR023041">
    <property type="entry name" value="Glucose_rcpt_Git3-like_N"/>
</dbReference>
<evidence type="ECO:0000256" key="2">
    <source>
        <dbReference type="ARBA" id="ARBA00022692"/>
    </source>
</evidence>
<feature type="domain" description="G protein-coupled receptor GPR1/2/3 C-terminal" evidence="8">
    <location>
        <begin position="295"/>
        <end position="368"/>
    </location>
</feature>
<dbReference type="PANTHER" id="PTHR23112">
    <property type="entry name" value="G PROTEIN-COUPLED RECEPTOR 157-RELATED"/>
    <property type="match status" value="1"/>
</dbReference>
<evidence type="ECO:0000256" key="6">
    <source>
        <dbReference type="SAM" id="Phobius"/>
    </source>
</evidence>
<dbReference type="GO" id="GO:0005886">
    <property type="term" value="C:plasma membrane"/>
    <property type="evidence" value="ECO:0007669"/>
    <property type="project" value="TreeGrafter"/>
</dbReference>
<feature type="transmembrane region" description="Helical" evidence="6">
    <location>
        <begin position="110"/>
        <end position="134"/>
    </location>
</feature>
<evidence type="ECO:0000259" key="7">
    <source>
        <dbReference type="Pfam" id="PF11710"/>
    </source>
</evidence>
<evidence type="ECO:0000256" key="1">
    <source>
        <dbReference type="ARBA" id="ARBA00004141"/>
    </source>
</evidence>
<dbReference type="OrthoDB" id="5368598at2759"/>
<protein>
    <recommendedName>
        <fullName evidence="11">G-protein coupled receptors family 1 profile domain-containing protein</fullName>
    </recommendedName>
</protein>
<feature type="domain" description="Glucose receptor Git3-like N-terminal" evidence="7">
    <location>
        <begin position="34"/>
        <end position="255"/>
    </location>
</feature>
<dbReference type="PANTHER" id="PTHR23112:SF37">
    <property type="entry name" value="G PROTEIN-COUPLED RECEPTOR GPR1"/>
    <property type="match status" value="1"/>
</dbReference>
<proteinExistence type="predicted"/>
<dbReference type="Proteomes" id="UP000183365">
    <property type="component" value="Unassembled WGS sequence"/>
</dbReference>
<feature type="transmembrane region" description="Helical" evidence="6">
    <location>
        <begin position="232"/>
        <end position="252"/>
    </location>
</feature>
<keyword evidence="3 6" id="KW-1133">Transmembrane helix</keyword>
<dbReference type="GO" id="GO:0007189">
    <property type="term" value="P:adenylate cyclase-activating G protein-coupled receptor signaling pathway"/>
    <property type="evidence" value="ECO:0007669"/>
    <property type="project" value="TreeGrafter"/>
</dbReference>
<feature type="transmembrane region" description="Helical" evidence="6">
    <location>
        <begin position="31"/>
        <end position="56"/>
    </location>
</feature>
<dbReference type="Pfam" id="PF11710">
    <property type="entry name" value="Git3"/>
    <property type="match status" value="1"/>
</dbReference>
<keyword evidence="10" id="KW-1185">Reference proteome</keyword>
<feature type="transmembrane region" description="Helical" evidence="6">
    <location>
        <begin position="337"/>
        <end position="362"/>
    </location>
</feature>
<gene>
    <name evidence="9" type="ORF">HGUI_00007</name>
</gene>
<dbReference type="AlphaFoldDB" id="A0A1L0CSS1"/>
<feature type="region of interest" description="Disordered" evidence="5">
    <location>
        <begin position="547"/>
        <end position="580"/>
    </location>
</feature>
<dbReference type="EMBL" id="FQNF01000001">
    <property type="protein sequence ID" value="SGZ37807.1"/>
    <property type="molecule type" value="Genomic_DNA"/>
</dbReference>
<evidence type="ECO:0000259" key="8">
    <source>
        <dbReference type="Pfam" id="PF11970"/>
    </source>
</evidence>
<dbReference type="Pfam" id="PF11970">
    <property type="entry name" value="GPR_Gpa2_C"/>
    <property type="match status" value="1"/>
</dbReference>
<evidence type="ECO:0000256" key="3">
    <source>
        <dbReference type="ARBA" id="ARBA00022989"/>
    </source>
</evidence>
<dbReference type="GO" id="GO:0004930">
    <property type="term" value="F:G protein-coupled receptor activity"/>
    <property type="evidence" value="ECO:0007669"/>
    <property type="project" value="TreeGrafter"/>
</dbReference>
<evidence type="ECO:0000313" key="10">
    <source>
        <dbReference type="Proteomes" id="UP000183365"/>
    </source>
</evidence>
<evidence type="ECO:0000256" key="5">
    <source>
        <dbReference type="SAM" id="MobiDB-lite"/>
    </source>
</evidence>
<name>A0A1L0CSS1_9ASCO</name>
<reference evidence="10" key="1">
    <citation type="submission" date="2016-11" db="EMBL/GenBank/DDBJ databases">
        <authorList>
            <person name="Guldener U."/>
        </authorList>
    </citation>
    <scope>NUCLEOTIDE SEQUENCE [LARGE SCALE GENOMIC DNA]</scope>
</reference>
<keyword evidence="4 6" id="KW-0472">Membrane</keyword>
<feature type="transmembrane region" description="Helical" evidence="6">
    <location>
        <begin position="68"/>
        <end position="90"/>
    </location>
</feature>
<dbReference type="InterPro" id="IPR022596">
    <property type="entry name" value="GPR1/2/3_C"/>
</dbReference>
<organism evidence="9 10">
    <name type="scientific">Hanseniaspora guilliermondii</name>
    <dbReference type="NCBI Taxonomy" id="56406"/>
    <lineage>
        <taxon>Eukaryota</taxon>
        <taxon>Fungi</taxon>
        <taxon>Dikarya</taxon>
        <taxon>Ascomycota</taxon>
        <taxon>Saccharomycotina</taxon>
        <taxon>Saccharomycetes</taxon>
        <taxon>Saccharomycodales</taxon>
        <taxon>Saccharomycodaceae</taxon>
        <taxon>Hanseniaspora</taxon>
    </lineage>
</organism>
<evidence type="ECO:0000256" key="4">
    <source>
        <dbReference type="ARBA" id="ARBA00023136"/>
    </source>
</evidence>
<evidence type="ECO:0000313" key="9">
    <source>
        <dbReference type="EMBL" id="SGZ37807.1"/>
    </source>
</evidence>